<dbReference type="PROSITE" id="PS51846">
    <property type="entry name" value="CNNM"/>
    <property type="match status" value="1"/>
</dbReference>
<dbReference type="Proteomes" id="UP000623678">
    <property type="component" value="Unassembled WGS sequence"/>
</dbReference>
<feature type="transmembrane region" description="Helical" evidence="11">
    <location>
        <begin position="69"/>
        <end position="90"/>
    </location>
</feature>
<organism evidence="14 15">
    <name type="scientific">Youxingia wuxianensis</name>
    <dbReference type="NCBI Taxonomy" id="2763678"/>
    <lineage>
        <taxon>Bacteria</taxon>
        <taxon>Bacillati</taxon>
        <taxon>Bacillota</taxon>
        <taxon>Clostridia</taxon>
        <taxon>Eubacteriales</taxon>
        <taxon>Oscillospiraceae</taxon>
        <taxon>Youxingia</taxon>
    </lineage>
</organism>
<dbReference type="PANTHER" id="PTHR22777:SF32">
    <property type="entry name" value="UPF0053 INNER MEMBRANE PROTEIN YFJD"/>
    <property type="match status" value="1"/>
</dbReference>
<gene>
    <name evidence="14" type="ORF">H8705_10590</name>
</gene>
<feature type="transmembrane region" description="Helical" evidence="11">
    <location>
        <begin position="102"/>
        <end position="123"/>
    </location>
</feature>
<evidence type="ECO:0000256" key="3">
    <source>
        <dbReference type="ARBA" id="ARBA00022475"/>
    </source>
</evidence>
<evidence type="ECO:0000256" key="9">
    <source>
        <dbReference type="PROSITE-ProRule" id="PRU00703"/>
    </source>
</evidence>
<feature type="domain" description="CBS" evidence="12">
    <location>
        <begin position="288"/>
        <end position="345"/>
    </location>
</feature>
<keyword evidence="15" id="KW-1185">Reference proteome</keyword>
<evidence type="ECO:0000313" key="14">
    <source>
        <dbReference type="EMBL" id="MBC8586029.1"/>
    </source>
</evidence>
<dbReference type="Gene3D" id="3.30.465.10">
    <property type="match status" value="1"/>
</dbReference>
<dbReference type="InterPro" id="IPR000644">
    <property type="entry name" value="CBS_dom"/>
</dbReference>
<sequence length="445" mass="49242">MDPDGNLTAYLFLIIVFLLINALLTAGSTALTALSDSKVKKMSSSQEKIERFIFKLLKRPSDFFDGIKLAKLICTVIIATAGCLTILRLALRTRLMDGAGPASSLILILLSTVAVVLACGIFCDRLPYRIACRYPEGVSRSLARLCWFFSCLCKPFVLLNTAVSKGLAALLGVHEQEEPEPVTEEEIRLMVDVGNEKGQIEQSEKDMINNIFEFDDRTVSEIMTHRTELIAVPKTAPLHDITALAIDSGYSRIPVYGDDIDDIIGLLYVKDLLCLIGKNEEGFCAQNYMRRALFVPEGMKCVDLFAQFKLQKVQIAVAVDEYGGTAGIVSMEDLLESIVGNIQDEYDSEEEEVFELAQGVYAIDGTLSIDETERLLDIELPEDSDYDTIGGLLTEILERIPAPDEHPCVEVGGAKFTVLLVEDRRIARVRAELLPKEPEDEDTAE</sequence>
<dbReference type="Gene3D" id="3.10.580.10">
    <property type="entry name" value="CBS-domain"/>
    <property type="match status" value="1"/>
</dbReference>
<dbReference type="FunFam" id="3.10.580.10:FF:000002">
    <property type="entry name" value="Magnesium/cobalt efflux protein CorC"/>
    <property type="match status" value="1"/>
</dbReference>
<keyword evidence="3" id="KW-1003">Cell membrane</keyword>
<dbReference type="InterPro" id="IPR046342">
    <property type="entry name" value="CBS_dom_sf"/>
</dbReference>
<dbReference type="GO" id="GO:0050660">
    <property type="term" value="F:flavin adenine dinucleotide binding"/>
    <property type="evidence" value="ECO:0007669"/>
    <property type="project" value="InterPro"/>
</dbReference>
<evidence type="ECO:0000256" key="11">
    <source>
        <dbReference type="SAM" id="Phobius"/>
    </source>
</evidence>
<evidence type="ECO:0000256" key="5">
    <source>
        <dbReference type="ARBA" id="ARBA00022737"/>
    </source>
</evidence>
<evidence type="ECO:0000259" key="12">
    <source>
        <dbReference type="PROSITE" id="PS51371"/>
    </source>
</evidence>
<dbReference type="SUPFAM" id="SSF56176">
    <property type="entry name" value="FAD-binding/transporter-associated domain-like"/>
    <property type="match status" value="1"/>
</dbReference>
<keyword evidence="6 10" id="KW-1133">Transmembrane helix</keyword>
<evidence type="ECO:0000313" key="15">
    <source>
        <dbReference type="Proteomes" id="UP000623678"/>
    </source>
</evidence>
<dbReference type="GO" id="GO:0005886">
    <property type="term" value="C:plasma membrane"/>
    <property type="evidence" value="ECO:0007669"/>
    <property type="project" value="UniProtKB-SubCell"/>
</dbReference>
<evidence type="ECO:0000256" key="4">
    <source>
        <dbReference type="ARBA" id="ARBA00022692"/>
    </source>
</evidence>
<dbReference type="InterPro" id="IPR016169">
    <property type="entry name" value="FAD-bd_PCMH_sub2"/>
</dbReference>
<accession>A0A926ETF5</accession>
<comment type="caution">
    <text evidence="14">The sequence shown here is derived from an EMBL/GenBank/DDBJ whole genome shotgun (WGS) entry which is preliminary data.</text>
</comment>
<dbReference type="Pfam" id="PF01595">
    <property type="entry name" value="CNNM"/>
    <property type="match status" value="1"/>
</dbReference>
<dbReference type="SUPFAM" id="SSF54631">
    <property type="entry name" value="CBS-domain pair"/>
    <property type="match status" value="1"/>
</dbReference>
<dbReference type="PROSITE" id="PS51371">
    <property type="entry name" value="CBS"/>
    <property type="match status" value="2"/>
</dbReference>
<evidence type="ECO:0000256" key="6">
    <source>
        <dbReference type="ARBA" id="ARBA00022989"/>
    </source>
</evidence>
<dbReference type="RefSeq" id="WP_262395748.1">
    <property type="nucleotide sequence ID" value="NZ_JACRTD010000007.1"/>
</dbReference>
<keyword evidence="8 10" id="KW-0472">Membrane</keyword>
<dbReference type="PANTHER" id="PTHR22777">
    <property type="entry name" value="HEMOLYSIN-RELATED"/>
    <property type="match status" value="1"/>
</dbReference>
<keyword evidence="5" id="KW-0677">Repeat</keyword>
<dbReference type="InterPro" id="IPR036318">
    <property type="entry name" value="FAD-bd_PCMH-like_sf"/>
</dbReference>
<dbReference type="SMART" id="SM01091">
    <property type="entry name" value="CorC_HlyC"/>
    <property type="match status" value="1"/>
</dbReference>
<protein>
    <submittedName>
        <fullName evidence="14">HlyC/CorC family transporter</fullName>
    </submittedName>
</protein>
<reference evidence="14" key="1">
    <citation type="submission" date="2020-08" db="EMBL/GenBank/DDBJ databases">
        <title>Genome public.</title>
        <authorList>
            <person name="Liu C."/>
            <person name="Sun Q."/>
        </authorList>
    </citation>
    <scope>NUCLEOTIDE SEQUENCE</scope>
    <source>
        <strain evidence="14">NSJ-64</strain>
    </source>
</reference>
<dbReference type="AlphaFoldDB" id="A0A926ETF5"/>
<comment type="subcellular location">
    <subcellularLocation>
        <location evidence="1">Cell membrane</location>
        <topology evidence="1">Multi-pass membrane protein</topology>
    </subcellularLocation>
</comment>
<dbReference type="InterPro" id="IPR005170">
    <property type="entry name" value="Transptr-assoc_dom"/>
</dbReference>
<evidence type="ECO:0000256" key="7">
    <source>
        <dbReference type="ARBA" id="ARBA00023122"/>
    </source>
</evidence>
<evidence type="ECO:0000256" key="1">
    <source>
        <dbReference type="ARBA" id="ARBA00004651"/>
    </source>
</evidence>
<evidence type="ECO:0000256" key="2">
    <source>
        <dbReference type="ARBA" id="ARBA00006337"/>
    </source>
</evidence>
<dbReference type="InterPro" id="IPR002550">
    <property type="entry name" value="CNNM"/>
</dbReference>
<evidence type="ECO:0000256" key="8">
    <source>
        <dbReference type="ARBA" id="ARBA00023136"/>
    </source>
</evidence>
<feature type="domain" description="CNNM transmembrane" evidence="13">
    <location>
        <begin position="3"/>
        <end position="204"/>
    </location>
</feature>
<dbReference type="EMBL" id="JACRTD010000007">
    <property type="protein sequence ID" value="MBC8586029.1"/>
    <property type="molecule type" value="Genomic_DNA"/>
</dbReference>
<keyword evidence="7 9" id="KW-0129">CBS domain</keyword>
<dbReference type="CDD" id="cd04590">
    <property type="entry name" value="CBS_pair_CorC_HlyC_assoc"/>
    <property type="match status" value="1"/>
</dbReference>
<dbReference type="Pfam" id="PF00571">
    <property type="entry name" value="CBS"/>
    <property type="match status" value="2"/>
</dbReference>
<feature type="transmembrane region" description="Helical" evidence="11">
    <location>
        <begin position="12"/>
        <end position="34"/>
    </location>
</feature>
<dbReference type="InterPro" id="IPR044751">
    <property type="entry name" value="Ion_transp-like_CBS"/>
</dbReference>
<keyword evidence="4 10" id="KW-0812">Transmembrane</keyword>
<evidence type="ECO:0000256" key="10">
    <source>
        <dbReference type="PROSITE-ProRule" id="PRU01193"/>
    </source>
</evidence>
<name>A0A926ETF5_9FIRM</name>
<proteinExistence type="inferred from homology"/>
<dbReference type="Pfam" id="PF03471">
    <property type="entry name" value="CorC_HlyC"/>
    <property type="match status" value="1"/>
</dbReference>
<evidence type="ECO:0000259" key="13">
    <source>
        <dbReference type="PROSITE" id="PS51846"/>
    </source>
</evidence>
<comment type="similarity">
    <text evidence="2">Belongs to the UPF0053 family.</text>
</comment>
<feature type="domain" description="CBS" evidence="12">
    <location>
        <begin position="223"/>
        <end position="282"/>
    </location>
</feature>